<dbReference type="Proteomes" id="UP000590740">
    <property type="component" value="Unassembled WGS sequence"/>
</dbReference>
<dbReference type="Pfam" id="PF01882">
    <property type="entry name" value="DUF58"/>
    <property type="match status" value="1"/>
</dbReference>
<dbReference type="SUPFAM" id="SSF53300">
    <property type="entry name" value="vWA-like"/>
    <property type="match status" value="1"/>
</dbReference>
<proteinExistence type="predicted"/>
<feature type="domain" description="VWFA" evidence="1">
    <location>
        <begin position="83"/>
        <end position="259"/>
    </location>
</feature>
<dbReference type="SMART" id="SM00327">
    <property type="entry name" value="VWA"/>
    <property type="match status" value="1"/>
</dbReference>
<accession>A0A7W8DLD6</accession>
<dbReference type="EMBL" id="JACHIG010000008">
    <property type="protein sequence ID" value="MBB5034203.1"/>
    <property type="molecule type" value="Genomic_DNA"/>
</dbReference>
<dbReference type="InterPro" id="IPR002035">
    <property type="entry name" value="VWF_A"/>
</dbReference>
<name>A0A7W8DLD6_9BACT</name>
<organism evidence="2 3">
    <name type="scientific">Prosthecobacter vanneervenii</name>
    <dbReference type="NCBI Taxonomy" id="48466"/>
    <lineage>
        <taxon>Bacteria</taxon>
        <taxon>Pseudomonadati</taxon>
        <taxon>Verrucomicrobiota</taxon>
        <taxon>Verrucomicrobiia</taxon>
        <taxon>Verrucomicrobiales</taxon>
        <taxon>Verrucomicrobiaceae</taxon>
        <taxon>Prosthecobacter</taxon>
    </lineage>
</organism>
<dbReference type="Gene3D" id="3.40.50.410">
    <property type="entry name" value="von Willebrand factor, type A domain"/>
    <property type="match status" value="1"/>
</dbReference>
<keyword evidence="3" id="KW-1185">Reference proteome</keyword>
<dbReference type="CDD" id="cd00198">
    <property type="entry name" value="vWFA"/>
    <property type="match status" value="1"/>
</dbReference>
<evidence type="ECO:0000313" key="2">
    <source>
        <dbReference type="EMBL" id="MBB5034203.1"/>
    </source>
</evidence>
<dbReference type="InterPro" id="IPR002881">
    <property type="entry name" value="DUF58"/>
</dbReference>
<reference evidence="2 3" key="1">
    <citation type="submission" date="2020-08" db="EMBL/GenBank/DDBJ databases">
        <title>Genomic Encyclopedia of Type Strains, Phase IV (KMG-IV): sequencing the most valuable type-strain genomes for metagenomic binning, comparative biology and taxonomic classification.</title>
        <authorList>
            <person name="Goeker M."/>
        </authorList>
    </citation>
    <scope>NUCLEOTIDE SEQUENCE [LARGE SCALE GENOMIC DNA]</scope>
    <source>
        <strain evidence="2 3">DSM 12252</strain>
    </source>
</reference>
<dbReference type="RefSeq" id="WP_184341766.1">
    <property type="nucleotide sequence ID" value="NZ_JACHIG010000008.1"/>
</dbReference>
<dbReference type="PANTHER" id="PTHR33608">
    <property type="entry name" value="BLL2464 PROTEIN"/>
    <property type="match status" value="1"/>
</dbReference>
<dbReference type="PANTHER" id="PTHR33608:SF7">
    <property type="entry name" value="DUF58 DOMAIN-CONTAINING PROTEIN"/>
    <property type="match status" value="1"/>
</dbReference>
<comment type="caution">
    <text evidence="2">The sequence shown here is derived from an EMBL/GenBank/DDBJ whole genome shotgun (WGS) entry which is preliminary data.</text>
</comment>
<dbReference type="InterPro" id="IPR036465">
    <property type="entry name" value="vWFA_dom_sf"/>
</dbReference>
<gene>
    <name evidence="2" type="ORF">HNQ65_003794</name>
</gene>
<evidence type="ECO:0000313" key="3">
    <source>
        <dbReference type="Proteomes" id="UP000590740"/>
    </source>
</evidence>
<evidence type="ECO:0000259" key="1">
    <source>
        <dbReference type="SMART" id="SM00327"/>
    </source>
</evidence>
<protein>
    <submittedName>
        <fullName evidence="2">Uncharacterized protein (DUF58 family)</fullName>
    </submittedName>
</protein>
<sequence>MPSDTRTFLDPAVLSRLMALPLNARHAMLGSVSGKHRSPVRGSSLEFAQYRKYVPGDDTRRLDWRTWGRSDRFYIKEFEADTNLRLCLLIDTSGSMNYGPAGATRFDYARKLAGTLGYVAAQQGDAVGLWSLAEKPVEIPAKRGASHLGLVLDQMASLQPVGDTTLLTALHDAAEKIRQRALVIIFSDLFVPPAELKPAIQHLRFRKHDIAVFHLLDQQELDFDFDRPARFIDLEGGEAVLADPSLIARNYREAVRQYMHEIDDLVRTTGMDYHRVKLHEKYDDVLARFLLARLEKKGGR</sequence>
<dbReference type="AlphaFoldDB" id="A0A7W8DLD6"/>